<dbReference type="KEGG" id="cheb:HH215_04620"/>
<dbReference type="SUPFAM" id="SSF53850">
    <property type="entry name" value="Periplasmic binding protein-like II"/>
    <property type="match status" value="1"/>
</dbReference>
<dbReference type="InterPro" id="IPR050490">
    <property type="entry name" value="Bact_solute-bd_prot1"/>
</dbReference>
<evidence type="ECO:0000313" key="9">
    <source>
        <dbReference type="Proteomes" id="UP000502248"/>
    </source>
</evidence>
<dbReference type="AlphaFoldDB" id="A0A7Z2VGM8"/>
<accession>A0A7Z2VGM8</accession>
<dbReference type="RefSeq" id="WP_169278843.1">
    <property type="nucleotide sequence ID" value="NZ_CP051680.1"/>
</dbReference>
<sequence length="535" mass="60349">MKKLFIMLVVIALLAGCASGNKNESEGTTGSKETASAGSNEETKNSASVSGDNKISIVLSHSEAAYAKQADAKNDMYIKKLEELSGYDLDIEILGHADYGQQLSLRFASGELPDLIRTASIEAGEHKGAVDNGAFTEIGPLLDQYGPNLKNDIPEEIWKDKRVSKDGKIYGIPVLMGAGNTRIAFIRQDWLNKLNMKSPETLDDWLNYYEAVKKEDMNGNGDPNDEYGIEMFENMWFSEIFFQSFGVHPSVWHEVDGQLIPDMIRPEMKEAVQFYRTLFEKGYVNPDFVTKKESDFRADIYNGKVGSWAGETYQYNPSYSKTNGPKWFVNQPDQVDVSFIAPPKGPRGQTGYGMKGDGIYFVWVIPSSVKNPEKIIKFLDWTWASEEADRFFKFGIEGHNYTLENGEVKYDVGSKENSDNDTFQMYQLTLNTREIGLNNPDVVKQLPEGDKIVAGYELSDSLVMDHVIGIPTLKTFEEKPELYPFGSLFIEMFLKVMTGEKGIDEFDKFVANWKKRGGDQAIEDATKWYNESRNK</sequence>
<keyword evidence="4" id="KW-0564">Palmitate</keyword>
<keyword evidence="5" id="KW-0449">Lipoprotein</keyword>
<evidence type="ECO:0000256" key="4">
    <source>
        <dbReference type="ARBA" id="ARBA00023139"/>
    </source>
</evidence>
<reference evidence="8 9" key="1">
    <citation type="submission" date="2020-04" db="EMBL/GenBank/DDBJ databases">
        <title>Genome sequencing of novel species.</title>
        <authorList>
            <person name="Heo J."/>
            <person name="Kim S.-J."/>
            <person name="Kim J.-S."/>
            <person name="Hong S.-B."/>
            <person name="Kwon S.-W."/>
        </authorList>
    </citation>
    <scope>NUCLEOTIDE SEQUENCE [LARGE SCALE GENOMIC DNA]</scope>
    <source>
        <strain evidence="8 9">MFER-1</strain>
    </source>
</reference>
<feature type="region of interest" description="Disordered" evidence="6">
    <location>
        <begin position="22"/>
        <end position="48"/>
    </location>
</feature>
<dbReference type="Pfam" id="PF01547">
    <property type="entry name" value="SBP_bac_1"/>
    <property type="match status" value="1"/>
</dbReference>
<dbReference type="Gene3D" id="3.40.190.10">
    <property type="entry name" value="Periplasmic binding protein-like II"/>
    <property type="match status" value="2"/>
</dbReference>
<feature type="chain" id="PRO_5038884369" evidence="7">
    <location>
        <begin position="21"/>
        <end position="535"/>
    </location>
</feature>
<dbReference type="EMBL" id="CP051680">
    <property type="protein sequence ID" value="QJD82545.1"/>
    <property type="molecule type" value="Genomic_DNA"/>
</dbReference>
<dbReference type="PANTHER" id="PTHR43649">
    <property type="entry name" value="ARABINOSE-BINDING PROTEIN-RELATED"/>
    <property type="match status" value="1"/>
</dbReference>
<keyword evidence="3" id="KW-0472">Membrane</keyword>
<keyword evidence="1" id="KW-1003">Cell membrane</keyword>
<name>A0A7Z2VGM8_9BACL</name>
<evidence type="ECO:0000256" key="7">
    <source>
        <dbReference type="SAM" id="SignalP"/>
    </source>
</evidence>
<proteinExistence type="predicted"/>
<evidence type="ECO:0000256" key="6">
    <source>
        <dbReference type="SAM" id="MobiDB-lite"/>
    </source>
</evidence>
<keyword evidence="2 7" id="KW-0732">Signal</keyword>
<dbReference type="PANTHER" id="PTHR43649:SF33">
    <property type="entry name" value="POLYGALACTURONAN_RHAMNOGALACTURONAN-BINDING PROTEIN YTCQ"/>
    <property type="match status" value="1"/>
</dbReference>
<organism evidence="8 9">
    <name type="scientific">Cohnella herbarum</name>
    <dbReference type="NCBI Taxonomy" id="2728023"/>
    <lineage>
        <taxon>Bacteria</taxon>
        <taxon>Bacillati</taxon>
        <taxon>Bacillota</taxon>
        <taxon>Bacilli</taxon>
        <taxon>Bacillales</taxon>
        <taxon>Paenibacillaceae</taxon>
        <taxon>Cohnella</taxon>
    </lineage>
</organism>
<evidence type="ECO:0000313" key="8">
    <source>
        <dbReference type="EMBL" id="QJD82545.1"/>
    </source>
</evidence>
<feature type="signal peptide" evidence="7">
    <location>
        <begin position="1"/>
        <end position="20"/>
    </location>
</feature>
<evidence type="ECO:0000256" key="5">
    <source>
        <dbReference type="ARBA" id="ARBA00023288"/>
    </source>
</evidence>
<dbReference type="Proteomes" id="UP000502248">
    <property type="component" value="Chromosome"/>
</dbReference>
<protein>
    <submittedName>
        <fullName evidence="8">Extracellular solute-binding protein</fullName>
    </submittedName>
</protein>
<dbReference type="InterPro" id="IPR006059">
    <property type="entry name" value="SBP"/>
</dbReference>
<dbReference type="PROSITE" id="PS51257">
    <property type="entry name" value="PROKAR_LIPOPROTEIN"/>
    <property type="match status" value="1"/>
</dbReference>
<keyword evidence="9" id="KW-1185">Reference proteome</keyword>
<evidence type="ECO:0000256" key="2">
    <source>
        <dbReference type="ARBA" id="ARBA00022729"/>
    </source>
</evidence>
<evidence type="ECO:0000256" key="3">
    <source>
        <dbReference type="ARBA" id="ARBA00023136"/>
    </source>
</evidence>
<gene>
    <name evidence="8" type="ORF">HH215_04620</name>
</gene>
<evidence type="ECO:0000256" key="1">
    <source>
        <dbReference type="ARBA" id="ARBA00022475"/>
    </source>
</evidence>